<dbReference type="InterPro" id="IPR036396">
    <property type="entry name" value="Cyt_P450_sf"/>
</dbReference>
<reference evidence="10 11" key="1">
    <citation type="journal article" date="2020" name="Cell">
        <title>Large-Scale Comparative Analyses of Tick Genomes Elucidate Their Genetic Diversity and Vector Capacities.</title>
        <authorList>
            <consortium name="Tick Genome and Microbiome Consortium (TIGMIC)"/>
            <person name="Jia N."/>
            <person name="Wang J."/>
            <person name="Shi W."/>
            <person name="Du L."/>
            <person name="Sun Y."/>
            <person name="Zhan W."/>
            <person name="Jiang J.F."/>
            <person name="Wang Q."/>
            <person name="Zhang B."/>
            <person name="Ji P."/>
            <person name="Bell-Sakyi L."/>
            <person name="Cui X.M."/>
            <person name="Yuan T.T."/>
            <person name="Jiang B.G."/>
            <person name="Yang W.F."/>
            <person name="Lam T.T."/>
            <person name="Chang Q.C."/>
            <person name="Ding S.J."/>
            <person name="Wang X.J."/>
            <person name="Zhu J.G."/>
            <person name="Ruan X.D."/>
            <person name="Zhao L."/>
            <person name="Wei J.T."/>
            <person name="Ye R.Z."/>
            <person name="Que T.C."/>
            <person name="Du C.H."/>
            <person name="Zhou Y.H."/>
            <person name="Cheng J.X."/>
            <person name="Dai P.F."/>
            <person name="Guo W.B."/>
            <person name="Han X.H."/>
            <person name="Huang E.J."/>
            <person name="Li L.F."/>
            <person name="Wei W."/>
            <person name="Gao Y.C."/>
            <person name="Liu J.Z."/>
            <person name="Shao H.Z."/>
            <person name="Wang X."/>
            <person name="Wang C.C."/>
            <person name="Yang T.C."/>
            <person name="Huo Q.B."/>
            <person name="Li W."/>
            <person name="Chen H.Y."/>
            <person name="Chen S.E."/>
            <person name="Zhou L.G."/>
            <person name="Ni X.B."/>
            <person name="Tian J.H."/>
            <person name="Sheng Y."/>
            <person name="Liu T."/>
            <person name="Pan Y.S."/>
            <person name="Xia L.Y."/>
            <person name="Li J."/>
            <person name="Zhao F."/>
            <person name="Cao W.C."/>
        </authorList>
    </citation>
    <scope>NUCLEOTIDE SEQUENCE [LARGE SCALE GENOMIC DNA]</scope>
    <source>
        <strain evidence="10">HaeL-2018</strain>
    </source>
</reference>
<dbReference type="SUPFAM" id="SSF48264">
    <property type="entry name" value="Cytochrome P450"/>
    <property type="match status" value="2"/>
</dbReference>
<protein>
    <recommendedName>
        <fullName evidence="12">Cytochrome P450</fullName>
    </recommendedName>
</protein>
<dbReference type="GO" id="GO:0005506">
    <property type="term" value="F:iron ion binding"/>
    <property type="evidence" value="ECO:0007669"/>
    <property type="project" value="InterPro"/>
</dbReference>
<keyword evidence="11" id="KW-1185">Reference proteome</keyword>
<dbReference type="EMBL" id="JABSTR010000001">
    <property type="protein sequence ID" value="KAH9360627.1"/>
    <property type="molecule type" value="Genomic_DNA"/>
</dbReference>
<dbReference type="GO" id="GO:0004497">
    <property type="term" value="F:monooxygenase activity"/>
    <property type="evidence" value="ECO:0007669"/>
    <property type="project" value="UniProtKB-KW"/>
</dbReference>
<evidence type="ECO:0000313" key="11">
    <source>
        <dbReference type="Proteomes" id="UP000821853"/>
    </source>
</evidence>
<dbReference type="AlphaFoldDB" id="A0A9J6FCL7"/>
<accession>A0A9J6FCL7</accession>
<dbReference type="GO" id="GO:0005789">
    <property type="term" value="C:endoplasmic reticulum membrane"/>
    <property type="evidence" value="ECO:0007669"/>
    <property type="project" value="UniProtKB-SubCell"/>
</dbReference>
<comment type="cofactor">
    <cofactor evidence="1">
        <name>heme</name>
        <dbReference type="ChEBI" id="CHEBI:30413"/>
    </cofactor>
</comment>
<dbReference type="InterPro" id="IPR050196">
    <property type="entry name" value="Cytochrome_P450_Monoox"/>
</dbReference>
<dbReference type="PROSITE" id="PS00086">
    <property type="entry name" value="CYTOCHROME_P450"/>
    <property type="match status" value="1"/>
</dbReference>
<evidence type="ECO:0000256" key="8">
    <source>
        <dbReference type="ARBA" id="ARBA00023136"/>
    </source>
</evidence>
<evidence type="ECO:0000256" key="4">
    <source>
        <dbReference type="ARBA" id="ARBA00022617"/>
    </source>
</evidence>
<dbReference type="PANTHER" id="PTHR24291:SF189">
    <property type="entry name" value="CYTOCHROME P450 4C3-RELATED"/>
    <property type="match status" value="1"/>
</dbReference>
<comment type="subcellular location">
    <subcellularLocation>
        <location evidence="2">Endoplasmic reticulum membrane</location>
    </subcellularLocation>
</comment>
<evidence type="ECO:0000256" key="2">
    <source>
        <dbReference type="ARBA" id="ARBA00004586"/>
    </source>
</evidence>
<evidence type="ECO:0000256" key="7">
    <source>
        <dbReference type="ARBA" id="ARBA00023033"/>
    </source>
</evidence>
<sequence>MYSLHRNSEYFSDPDSYIPERFLSKEVRDRHPFSYVPFSGGPKNCLGKKKYHIASRQLHALMALFLPLFPPGQRFAQMEAKTMLAKVFRKYSLESTRPISQLKITYEMILKARGGLRIWFRERSHVDRAVRIAEAEDKMTNHGL</sequence>
<dbReference type="Gene3D" id="1.10.630.10">
    <property type="entry name" value="Cytochrome P450"/>
    <property type="match status" value="1"/>
</dbReference>
<keyword evidence="9" id="KW-0479">Metal-binding</keyword>
<dbReference type="Proteomes" id="UP000821853">
    <property type="component" value="Chromosome 1"/>
</dbReference>
<dbReference type="Pfam" id="PF00067">
    <property type="entry name" value="p450"/>
    <property type="match status" value="1"/>
</dbReference>
<comment type="similarity">
    <text evidence="3 9">Belongs to the cytochrome P450 family.</text>
</comment>
<keyword evidence="9" id="KW-0560">Oxidoreductase</keyword>
<name>A0A9J6FCL7_HAELO</name>
<evidence type="ECO:0008006" key="12">
    <source>
        <dbReference type="Google" id="ProtNLM"/>
    </source>
</evidence>
<dbReference type="GO" id="GO:0016705">
    <property type="term" value="F:oxidoreductase activity, acting on paired donors, with incorporation or reduction of molecular oxygen"/>
    <property type="evidence" value="ECO:0007669"/>
    <property type="project" value="InterPro"/>
</dbReference>
<evidence type="ECO:0000256" key="5">
    <source>
        <dbReference type="ARBA" id="ARBA00022824"/>
    </source>
</evidence>
<keyword evidence="4 9" id="KW-0349">Heme</keyword>
<dbReference type="PANTHER" id="PTHR24291">
    <property type="entry name" value="CYTOCHROME P450 FAMILY 4"/>
    <property type="match status" value="1"/>
</dbReference>
<proteinExistence type="inferred from homology"/>
<evidence type="ECO:0000256" key="3">
    <source>
        <dbReference type="ARBA" id="ARBA00010617"/>
    </source>
</evidence>
<gene>
    <name evidence="10" type="ORF">HPB48_007552</name>
</gene>
<organism evidence="10 11">
    <name type="scientific">Haemaphysalis longicornis</name>
    <name type="common">Bush tick</name>
    <dbReference type="NCBI Taxonomy" id="44386"/>
    <lineage>
        <taxon>Eukaryota</taxon>
        <taxon>Metazoa</taxon>
        <taxon>Ecdysozoa</taxon>
        <taxon>Arthropoda</taxon>
        <taxon>Chelicerata</taxon>
        <taxon>Arachnida</taxon>
        <taxon>Acari</taxon>
        <taxon>Parasitiformes</taxon>
        <taxon>Ixodida</taxon>
        <taxon>Ixodoidea</taxon>
        <taxon>Ixodidae</taxon>
        <taxon>Haemaphysalinae</taxon>
        <taxon>Haemaphysalis</taxon>
    </lineage>
</organism>
<keyword evidence="6 9" id="KW-0408">Iron</keyword>
<evidence type="ECO:0000256" key="1">
    <source>
        <dbReference type="ARBA" id="ARBA00001971"/>
    </source>
</evidence>
<dbReference type="VEuPathDB" id="VectorBase:HLOH_056537"/>
<evidence type="ECO:0000256" key="9">
    <source>
        <dbReference type="RuleBase" id="RU000461"/>
    </source>
</evidence>
<comment type="caution">
    <text evidence="10">The sequence shown here is derived from an EMBL/GenBank/DDBJ whole genome shotgun (WGS) entry which is preliminary data.</text>
</comment>
<dbReference type="InterPro" id="IPR001128">
    <property type="entry name" value="Cyt_P450"/>
</dbReference>
<keyword evidence="5" id="KW-0256">Endoplasmic reticulum</keyword>
<evidence type="ECO:0000256" key="6">
    <source>
        <dbReference type="ARBA" id="ARBA00023004"/>
    </source>
</evidence>
<evidence type="ECO:0000313" key="10">
    <source>
        <dbReference type="EMBL" id="KAH9360627.1"/>
    </source>
</evidence>
<dbReference type="GO" id="GO:0020037">
    <property type="term" value="F:heme binding"/>
    <property type="evidence" value="ECO:0007669"/>
    <property type="project" value="InterPro"/>
</dbReference>
<keyword evidence="7 9" id="KW-0503">Monooxygenase</keyword>
<dbReference type="OrthoDB" id="2023at2759"/>
<keyword evidence="8" id="KW-0472">Membrane</keyword>
<dbReference type="InterPro" id="IPR017972">
    <property type="entry name" value="Cyt_P450_CS"/>
</dbReference>